<sequence>MGNKGEIRRQPADVDVPKRCYQCGKFGHIAKDCRSKKYEPVNRVREENAQRETVSFSTALEEWLCATATTEESQEQEFVGRKLLVPVRTMNMTVQALLDTGSETSIAPLSLFKRAKDNGADLDAFVERVPRMTKVTIRDASGNKMEVLDSIRLVVNIFGRTEKLAMYVSRSPNDVLILGTNVLHRLALKLMQGQSPTNLLSNSSNEQTVYPAVVKKRIYVPPGGRKMVTVAYLQGNTDAIF</sequence>
<dbReference type="Pfam" id="PF00098">
    <property type="entry name" value="zf-CCHC"/>
    <property type="match status" value="1"/>
</dbReference>
<keyword evidence="1" id="KW-0863">Zinc-finger</keyword>
<dbReference type="PROSITE" id="PS50158">
    <property type="entry name" value="ZF_CCHC"/>
    <property type="match status" value="1"/>
</dbReference>
<gene>
    <name evidence="3" type="ORF">OESDEN_15686</name>
</gene>
<dbReference type="SUPFAM" id="SSF57756">
    <property type="entry name" value="Retrovirus zinc finger-like domains"/>
    <property type="match status" value="1"/>
</dbReference>
<dbReference type="GO" id="GO:0019899">
    <property type="term" value="F:enzyme binding"/>
    <property type="evidence" value="ECO:0007669"/>
    <property type="project" value="UniProtKB-ARBA"/>
</dbReference>
<dbReference type="GO" id="GO:0008270">
    <property type="term" value="F:zinc ion binding"/>
    <property type="evidence" value="ECO:0007669"/>
    <property type="project" value="UniProtKB-KW"/>
</dbReference>
<dbReference type="PROSITE" id="PS00141">
    <property type="entry name" value="ASP_PROTEASE"/>
    <property type="match status" value="1"/>
</dbReference>
<dbReference type="GO" id="GO:0005737">
    <property type="term" value="C:cytoplasm"/>
    <property type="evidence" value="ECO:0007669"/>
    <property type="project" value="UniProtKB-ARBA"/>
</dbReference>
<reference evidence="3 4" key="1">
    <citation type="submission" date="2014-03" db="EMBL/GenBank/DDBJ databases">
        <title>Draft genome of the hookworm Oesophagostomum dentatum.</title>
        <authorList>
            <person name="Mitreva M."/>
        </authorList>
    </citation>
    <scope>NUCLEOTIDE SEQUENCE [LARGE SCALE GENOMIC DNA]</scope>
    <source>
        <strain evidence="3 4">OD-Hann</strain>
    </source>
</reference>
<evidence type="ECO:0000313" key="4">
    <source>
        <dbReference type="Proteomes" id="UP000053660"/>
    </source>
</evidence>
<dbReference type="GO" id="GO:0006508">
    <property type="term" value="P:proteolysis"/>
    <property type="evidence" value="ECO:0007669"/>
    <property type="project" value="InterPro"/>
</dbReference>
<dbReference type="Gene3D" id="2.40.70.10">
    <property type="entry name" value="Acid Proteases"/>
    <property type="match status" value="1"/>
</dbReference>
<keyword evidence="1" id="KW-0479">Metal-binding</keyword>
<dbReference type="OrthoDB" id="5864927at2759"/>
<protein>
    <submittedName>
        <fullName evidence="3">Zinc knuckle</fullName>
    </submittedName>
</protein>
<keyword evidence="4" id="KW-1185">Reference proteome</keyword>
<dbReference type="SMART" id="SM00343">
    <property type="entry name" value="ZnF_C2HC"/>
    <property type="match status" value="1"/>
</dbReference>
<dbReference type="InterPro" id="IPR001878">
    <property type="entry name" value="Znf_CCHC"/>
</dbReference>
<dbReference type="InterPro" id="IPR001969">
    <property type="entry name" value="Aspartic_peptidase_AS"/>
</dbReference>
<organism evidence="3 4">
    <name type="scientific">Oesophagostomum dentatum</name>
    <name type="common">Nodular worm</name>
    <dbReference type="NCBI Taxonomy" id="61180"/>
    <lineage>
        <taxon>Eukaryota</taxon>
        <taxon>Metazoa</taxon>
        <taxon>Ecdysozoa</taxon>
        <taxon>Nematoda</taxon>
        <taxon>Chromadorea</taxon>
        <taxon>Rhabditida</taxon>
        <taxon>Rhabditina</taxon>
        <taxon>Rhabditomorpha</taxon>
        <taxon>Strongyloidea</taxon>
        <taxon>Strongylidae</taxon>
        <taxon>Oesophagostomum</taxon>
    </lineage>
</organism>
<name>A0A0B1SGZ5_OESDE</name>
<evidence type="ECO:0000313" key="3">
    <source>
        <dbReference type="EMBL" id="KHJ84598.1"/>
    </source>
</evidence>
<evidence type="ECO:0000259" key="2">
    <source>
        <dbReference type="PROSITE" id="PS50158"/>
    </source>
</evidence>
<dbReference type="GO" id="GO:0003676">
    <property type="term" value="F:nucleic acid binding"/>
    <property type="evidence" value="ECO:0007669"/>
    <property type="project" value="InterPro"/>
</dbReference>
<dbReference type="AlphaFoldDB" id="A0A0B1SGZ5"/>
<dbReference type="Gene3D" id="4.10.60.10">
    <property type="entry name" value="Zinc finger, CCHC-type"/>
    <property type="match status" value="1"/>
</dbReference>
<dbReference type="EMBL" id="KN567704">
    <property type="protein sequence ID" value="KHJ84598.1"/>
    <property type="molecule type" value="Genomic_DNA"/>
</dbReference>
<proteinExistence type="predicted"/>
<dbReference type="InterPro" id="IPR021109">
    <property type="entry name" value="Peptidase_aspartic_dom_sf"/>
</dbReference>
<accession>A0A0B1SGZ5</accession>
<dbReference type="SUPFAM" id="SSF50630">
    <property type="entry name" value="Acid proteases"/>
    <property type="match status" value="1"/>
</dbReference>
<keyword evidence="1" id="KW-0862">Zinc</keyword>
<dbReference type="GO" id="GO:0004190">
    <property type="term" value="F:aspartic-type endopeptidase activity"/>
    <property type="evidence" value="ECO:0007669"/>
    <property type="project" value="InterPro"/>
</dbReference>
<dbReference type="CDD" id="cd00303">
    <property type="entry name" value="retropepsin_like"/>
    <property type="match status" value="1"/>
</dbReference>
<feature type="domain" description="CCHC-type" evidence="2">
    <location>
        <begin position="19"/>
        <end position="35"/>
    </location>
</feature>
<feature type="non-terminal residue" evidence="3">
    <location>
        <position position="241"/>
    </location>
</feature>
<evidence type="ECO:0000256" key="1">
    <source>
        <dbReference type="PROSITE-ProRule" id="PRU00047"/>
    </source>
</evidence>
<dbReference type="Proteomes" id="UP000053660">
    <property type="component" value="Unassembled WGS sequence"/>
</dbReference>
<dbReference type="InterPro" id="IPR036875">
    <property type="entry name" value="Znf_CCHC_sf"/>
</dbReference>